<evidence type="ECO:0000313" key="2">
    <source>
        <dbReference type="EMBL" id="CAB4915531.1"/>
    </source>
</evidence>
<sequence length="76" mass="8149">MQLLHTLNRLEVVVVHLPVATDDGFAWGCHLATSSVDTTGLLAGCLAGFWAWVVVVVSLRLRLGEVRQGPASLPAR</sequence>
<dbReference type="EMBL" id="CAFBMG010000178">
    <property type="protein sequence ID" value="CAB4915531.1"/>
    <property type="molecule type" value="Genomic_DNA"/>
</dbReference>
<keyword evidence="1" id="KW-0812">Transmembrane</keyword>
<gene>
    <name evidence="2" type="ORF">UFOPK3519_01671</name>
</gene>
<evidence type="ECO:0000256" key="1">
    <source>
        <dbReference type="SAM" id="Phobius"/>
    </source>
</evidence>
<keyword evidence="1" id="KW-0472">Membrane</keyword>
<accession>A0A6J7H3M1</accession>
<proteinExistence type="predicted"/>
<organism evidence="2">
    <name type="scientific">freshwater metagenome</name>
    <dbReference type="NCBI Taxonomy" id="449393"/>
    <lineage>
        <taxon>unclassified sequences</taxon>
        <taxon>metagenomes</taxon>
        <taxon>ecological metagenomes</taxon>
    </lineage>
</organism>
<keyword evidence="1" id="KW-1133">Transmembrane helix</keyword>
<reference evidence="2" key="1">
    <citation type="submission" date="2020-05" db="EMBL/GenBank/DDBJ databases">
        <authorList>
            <person name="Chiriac C."/>
            <person name="Salcher M."/>
            <person name="Ghai R."/>
            <person name="Kavagutti S V."/>
        </authorList>
    </citation>
    <scope>NUCLEOTIDE SEQUENCE</scope>
</reference>
<protein>
    <submittedName>
        <fullName evidence="2">Unannotated protein</fullName>
    </submittedName>
</protein>
<dbReference type="AlphaFoldDB" id="A0A6J7H3M1"/>
<name>A0A6J7H3M1_9ZZZZ</name>
<feature type="transmembrane region" description="Helical" evidence="1">
    <location>
        <begin position="41"/>
        <end position="59"/>
    </location>
</feature>